<dbReference type="AlphaFoldDB" id="A0A817VCP1"/>
<feature type="disulfide bond" evidence="2">
    <location>
        <begin position="1073"/>
        <end position="1082"/>
    </location>
</feature>
<organism evidence="7 8">
    <name type="scientific">Rotaria socialis</name>
    <dbReference type="NCBI Taxonomy" id="392032"/>
    <lineage>
        <taxon>Eukaryota</taxon>
        <taxon>Metazoa</taxon>
        <taxon>Spiralia</taxon>
        <taxon>Gnathifera</taxon>
        <taxon>Rotifera</taxon>
        <taxon>Eurotatoria</taxon>
        <taxon>Bdelloidea</taxon>
        <taxon>Philodinida</taxon>
        <taxon>Philodinidae</taxon>
        <taxon>Rotaria</taxon>
    </lineage>
</organism>
<feature type="domain" description="MAM" evidence="6">
    <location>
        <begin position="202"/>
        <end position="372"/>
    </location>
</feature>
<dbReference type="PROSITE" id="PS00022">
    <property type="entry name" value="EGF_1"/>
    <property type="match status" value="1"/>
</dbReference>
<feature type="region of interest" description="Disordered" evidence="3">
    <location>
        <begin position="886"/>
        <end position="989"/>
    </location>
</feature>
<feature type="domain" description="EGF-like" evidence="5">
    <location>
        <begin position="1047"/>
        <end position="1083"/>
    </location>
</feature>
<dbReference type="CDD" id="cd00054">
    <property type="entry name" value="EGF_CA"/>
    <property type="match status" value="1"/>
</dbReference>
<dbReference type="InterPro" id="IPR051560">
    <property type="entry name" value="MAM_domain-containing"/>
</dbReference>
<dbReference type="PANTHER" id="PTHR23282">
    <property type="entry name" value="APICAL ENDOSOMAL GLYCOPROTEIN PRECURSOR"/>
    <property type="match status" value="1"/>
</dbReference>
<dbReference type="SUPFAM" id="SSF57196">
    <property type="entry name" value="EGF/Laminin"/>
    <property type="match status" value="1"/>
</dbReference>
<dbReference type="InterPro" id="IPR036055">
    <property type="entry name" value="LDL_receptor-like_sf"/>
</dbReference>
<dbReference type="EMBL" id="CAJNYU010000289">
    <property type="protein sequence ID" value="CAF3347450.1"/>
    <property type="molecule type" value="Genomic_DNA"/>
</dbReference>
<reference evidence="7" key="1">
    <citation type="submission" date="2021-02" db="EMBL/GenBank/DDBJ databases">
        <authorList>
            <person name="Nowell W R."/>
        </authorList>
    </citation>
    <scope>NUCLEOTIDE SEQUENCE</scope>
</reference>
<dbReference type="InterPro" id="IPR002172">
    <property type="entry name" value="LDrepeatLR_classA_rpt"/>
</dbReference>
<dbReference type="SMART" id="SM00192">
    <property type="entry name" value="LDLa"/>
    <property type="match status" value="1"/>
</dbReference>
<feature type="compositionally biased region" description="Low complexity" evidence="3">
    <location>
        <begin position="886"/>
        <end position="976"/>
    </location>
</feature>
<feature type="domain" description="MAM" evidence="6">
    <location>
        <begin position="563"/>
        <end position="722"/>
    </location>
</feature>
<dbReference type="InterPro" id="IPR000998">
    <property type="entry name" value="MAM_dom"/>
</dbReference>
<proteinExistence type="predicted"/>
<dbReference type="SMART" id="SM00137">
    <property type="entry name" value="MAM"/>
    <property type="match status" value="5"/>
</dbReference>
<comment type="caution">
    <text evidence="7">The sequence shown here is derived from an EMBL/GenBank/DDBJ whole genome shotgun (WGS) entry which is preliminary data.</text>
</comment>
<evidence type="ECO:0000256" key="2">
    <source>
        <dbReference type="PROSITE-ProRule" id="PRU00076"/>
    </source>
</evidence>
<dbReference type="SUPFAM" id="SSF49899">
    <property type="entry name" value="Concanavalin A-like lectins/glucanases"/>
    <property type="match status" value="5"/>
</dbReference>
<keyword evidence="4" id="KW-0472">Membrane</keyword>
<accession>A0A817VCP1</accession>
<name>A0A817VCP1_9BILA</name>
<feature type="domain" description="MAM" evidence="6">
    <location>
        <begin position="33"/>
        <end position="192"/>
    </location>
</feature>
<dbReference type="Pfam" id="PF00629">
    <property type="entry name" value="MAM"/>
    <property type="match status" value="5"/>
</dbReference>
<feature type="domain" description="MAM" evidence="6">
    <location>
        <begin position="724"/>
        <end position="886"/>
    </location>
</feature>
<dbReference type="Gene3D" id="2.10.25.10">
    <property type="entry name" value="Laminin"/>
    <property type="match status" value="1"/>
</dbReference>
<evidence type="ECO:0000256" key="1">
    <source>
        <dbReference type="ARBA" id="ARBA00023157"/>
    </source>
</evidence>
<dbReference type="Gene3D" id="2.60.120.200">
    <property type="match status" value="5"/>
</dbReference>
<dbReference type="Gene3D" id="4.10.400.10">
    <property type="entry name" value="Low-density Lipoprotein Receptor"/>
    <property type="match status" value="1"/>
</dbReference>
<keyword evidence="1 2" id="KW-1015">Disulfide bond</keyword>
<keyword evidence="4" id="KW-1133">Transmembrane helix</keyword>
<evidence type="ECO:0000259" key="6">
    <source>
        <dbReference type="PROSITE" id="PS50060"/>
    </source>
</evidence>
<dbReference type="PROSITE" id="PS50060">
    <property type="entry name" value="MAM_2"/>
    <property type="match status" value="5"/>
</dbReference>
<feature type="compositionally biased region" description="Polar residues" evidence="3">
    <location>
        <begin position="977"/>
        <end position="989"/>
    </location>
</feature>
<keyword evidence="4" id="KW-0812">Transmembrane</keyword>
<gene>
    <name evidence="7" type="ORF">FME351_LOCUS4168</name>
</gene>
<evidence type="ECO:0000256" key="3">
    <source>
        <dbReference type="SAM" id="MobiDB-lite"/>
    </source>
</evidence>
<feature type="domain" description="MAM" evidence="6">
    <location>
        <begin position="393"/>
        <end position="561"/>
    </location>
</feature>
<feature type="transmembrane region" description="Helical" evidence="4">
    <location>
        <begin position="1094"/>
        <end position="1118"/>
    </location>
</feature>
<evidence type="ECO:0000259" key="5">
    <source>
        <dbReference type="PROSITE" id="PS50026"/>
    </source>
</evidence>
<dbReference type="InterPro" id="IPR013320">
    <property type="entry name" value="ConA-like_dom_sf"/>
</dbReference>
<evidence type="ECO:0000256" key="4">
    <source>
        <dbReference type="SAM" id="Phobius"/>
    </source>
</evidence>
<comment type="caution">
    <text evidence="2">Lacks conserved residue(s) required for the propagation of feature annotation.</text>
</comment>
<evidence type="ECO:0000313" key="7">
    <source>
        <dbReference type="EMBL" id="CAF3347450.1"/>
    </source>
</evidence>
<dbReference type="InterPro" id="IPR000742">
    <property type="entry name" value="EGF"/>
</dbReference>
<keyword evidence="2" id="KW-0245">EGF-like domain</keyword>
<evidence type="ECO:0000313" key="8">
    <source>
        <dbReference type="Proteomes" id="UP000663869"/>
    </source>
</evidence>
<dbReference type="GO" id="GO:0016020">
    <property type="term" value="C:membrane"/>
    <property type="evidence" value="ECO:0007669"/>
    <property type="project" value="InterPro"/>
</dbReference>
<dbReference type="PROSITE" id="PS50026">
    <property type="entry name" value="EGF_3"/>
    <property type="match status" value="1"/>
</dbReference>
<dbReference type="PANTHER" id="PTHR23282:SF129">
    <property type="entry name" value="APICAL ENDOSOMAL GLYCOPROTEIN"/>
    <property type="match status" value="1"/>
</dbReference>
<dbReference type="CDD" id="cd00112">
    <property type="entry name" value="LDLa"/>
    <property type="match status" value="1"/>
</dbReference>
<dbReference type="Proteomes" id="UP000663869">
    <property type="component" value="Unassembled WGS sequence"/>
</dbReference>
<protein>
    <submittedName>
        <fullName evidence="7">Uncharacterized protein</fullName>
    </submittedName>
</protein>
<sequence>MCVENGHCIDKRKVCDFKIDCPTPGGSDEAQCGTCTFDNNNGTLCSWEDHSFSDLNWILATGATNMGPSSDHTTGNGFYITVPPNNFYKFASLRSPTVGPAGIECQLKFSYYMNTQTAMNSSRISVYIRNENDNFTSFTYIANIDHSTGPEWKQNVINIGYQSRRFFIEIDGIPYEKTAIGIDDVEFYNCQSETAPELGLSINCTFENGWCNFFQDTTADFQWTRTNIQTSSANAGPDFDHTSGSGYYVFLEASSPRIPGDHARLISALQYPSSTPQCLTFWYHMYGSDIGTLNVFVQMISTDLNSTSSTLVWTKSGAHGNQWHRATHTLDNLNSTGMYGWRIAFDGVVGGGFLGDIALDDIGWSPNTICSAEKITTTLSQPVASTTYPPTIYDCNFECNCTCNWKNDNTTNFTWAVTQAMIWSSGIVDDSDHTTGATFGYYMYFKTNPSAKFNDTTRLISPDLISTNDEKCFRFYYRMYGSNIYQLNIYARINGNLGKALWRREGNQGNQWLFGSLSLGGNHQQTIGQPYQLVVENLIGKNFLGYISVDDLAVNSGPCPISSVCDFESSEQCDYINDPTNTINWKRSQAETDSSFPSIDVTYSTSYGHFMLLKDKNTTGPVYSRLITPHYPSTSGSCLRWYMLLENAPTLNIKIDAVNILNSTNLYTIHGTYGKQWRLAQTTIRSTSSYQVIFEGILNNANKIIDSLAIDDIEMKSGVCEELGSCDFENGLCGFQNIRSDFSWKRTSHSTEVLNTLEVDHTTNSERGFYLWIDREQSVKGQKARIESEIMPIGIRCISFWSYLNNTLSAELNVYIHDLQLDIYSLIWSTNKPRGPFWVYREINTPPILTVNRTTGYTIVYEAIVGSNTGDFAIDDLLTQPGACTQTTTAGPTTPYTGPSTTRYAGPSTTTTGPTTPYTGPSTTRYTGPSTTRYTGTSTTTTGPTTPYTGPSTTRYTGTSTTTAGPTTPYAGPSTTRSTNPSITGDTHPLTSTTVVGSESIGLLISSYSEESTLQTGSLMASDSYSSTLPVISETTAPDSINVTSNSYIVCATYVCFNGGSCKQEVGAAICECTSDYNGPQCENKKQPSKKSNLAAILGGVFGALGGIGIAISVFAFLSSKLGAARVAVASTPLVDSSTKVSSANPVYSEADVNDV</sequence>
<dbReference type="CDD" id="cd06263">
    <property type="entry name" value="MAM"/>
    <property type="match status" value="4"/>
</dbReference>